<evidence type="ECO:0000256" key="2">
    <source>
        <dbReference type="ARBA" id="ARBA00008787"/>
    </source>
</evidence>
<dbReference type="EMBL" id="AP024233">
    <property type="protein sequence ID" value="BCO08491.1"/>
    <property type="molecule type" value="Genomic_DNA"/>
</dbReference>
<keyword evidence="8" id="KW-0282">Flagellum</keyword>
<proteinExistence type="inferred from homology"/>
<sequence>MIMNGYTNQYLTNQIASATPEQLLLMLYDGAIRFTTLAVKAIESNDIPKRAYYINKASAIISELDATLDHDQDANLAENLDALYHYMLKEFMNANKDNDPEPLKAIIKMLKELRETWAEAIALAKNEQVEPASQNLDSDPAPGHTKIAAAL</sequence>
<dbReference type="CDD" id="cd16098">
    <property type="entry name" value="FliS"/>
    <property type="match status" value="1"/>
</dbReference>
<feature type="region of interest" description="Disordered" evidence="7">
    <location>
        <begin position="129"/>
        <end position="151"/>
    </location>
</feature>
<keyword evidence="4 6" id="KW-1005">Bacterial flagellum biogenesis</keyword>
<evidence type="ECO:0000256" key="6">
    <source>
        <dbReference type="PIRNR" id="PIRNR039090"/>
    </source>
</evidence>
<dbReference type="AlphaFoldDB" id="A0A915TZ45"/>
<evidence type="ECO:0000256" key="5">
    <source>
        <dbReference type="ARBA" id="ARBA00023186"/>
    </source>
</evidence>
<dbReference type="PIRSF" id="PIRSF039090">
    <property type="entry name" value="Flis"/>
    <property type="match status" value="1"/>
</dbReference>
<protein>
    <recommendedName>
        <fullName evidence="6">Flagellar secretion chaperone FliS</fullName>
    </recommendedName>
</protein>
<evidence type="ECO:0000256" key="1">
    <source>
        <dbReference type="ARBA" id="ARBA00004514"/>
    </source>
</evidence>
<keyword evidence="8" id="KW-0969">Cilium</keyword>
<dbReference type="Pfam" id="PF02561">
    <property type="entry name" value="FliS"/>
    <property type="match status" value="1"/>
</dbReference>
<dbReference type="PANTHER" id="PTHR34773">
    <property type="entry name" value="FLAGELLAR SECRETION CHAPERONE FLIS"/>
    <property type="match status" value="1"/>
</dbReference>
<evidence type="ECO:0000313" key="9">
    <source>
        <dbReference type="Proteomes" id="UP001063350"/>
    </source>
</evidence>
<evidence type="ECO:0000313" key="8">
    <source>
        <dbReference type="EMBL" id="BCO08491.1"/>
    </source>
</evidence>
<keyword evidence="5" id="KW-0143">Chaperone</keyword>
<dbReference type="Proteomes" id="UP001063350">
    <property type="component" value="Chromosome"/>
</dbReference>
<dbReference type="InterPro" id="IPR036584">
    <property type="entry name" value="FliS_sf"/>
</dbReference>
<keyword evidence="9" id="KW-1185">Reference proteome</keyword>
<accession>A0A915TZ45</accession>
<keyword evidence="8" id="KW-0966">Cell projection</keyword>
<comment type="subcellular location">
    <subcellularLocation>
        <location evidence="1 6">Cytoplasm</location>
        <location evidence="1 6">Cytosol</location>
    </subcellularLocation>
</comment>
<comment type="similarity">
    <text evidence="2 6">Belongs to the FliS family.</text>
</comment>
<name>A0A915TZ45_9BACT</name>
<gene>
    <name evidence="8" type="primary">fliS</name>
    <name evidence="8" type="ORF">GF1_08670</name>
</gene>
<organism evidence="8 9">
    <name type="scientific">Desulfolithobacter dissulfuricans</name>
    <dbReference type="NCBI Taxonomy" id="2795293"/>
    <lineage>
        <taxon>Bacteria</taxon>
        <taxon>Pseudomonadati</taxon>
        <taxon>Thermodesulfobacteriota</taxon>
        <taxon>Desulfobulbia</taxon>
        <taxon>Desulfobulbales</taxon>
        <taxon>Desulfobulbaceae</taxon>
        <taxon>Desulfolithobacter</taxon>
    </lineage>
</organism>
<evidence type="ECO:0000256" key="4">
    <source>
        <dbReference type="ARBA" id="ARBA00022795"/>
    </source>
</evidence>
<dbReference type="GO" id="GO:0071973">
    <property type="term" value="P:bacterial-type flagellum-dependent cell motility"/>
    <property type="evidence" value="ECO:0007669"/>
    <property type="project" value="TreeGrafter"/>
</dbReference>
<keyword evidence="3 6" id="KW-0963">Cytoplasm</keyword>
<dbReference type="Gene3D" id="1.20.120.340">
    <property type="entry name" value="Flagellar protein FliS"/>
    <property type="match status" value="1"/>
</dbReference>
<dbReference type="InterPro" id="IPR003713">
    <property type="entry name" value="FliS"/>
</dbReference>
<dbReference type="SUPFAM" id="SSF101116">
    <property type="entry name" value="Flagellar export chaperone FliS"/>
    <property type="match status" value="1"/>
</dbReference>
<evidence type="ECO:0000256" key="3">
    <source>
        <dbReference type="ARBA" id="ARBA00022490"/>
    </source>
</evidence>
<dbReference type="GO" id="GO:0005829">
    <property type="term" value="C:cytosol"/>
    <property type="evidence" value="ECO:0007669"/>
    <property type="project" value="UniProtKB-SubCell"/>
</dbReference>
<dbReference type="PANTHER" id="PTHR34773:SF1">
    <property type="entry name" value="FLAGELLAR SECRETION CHAPERONE FLIS"/>
    <property type="match status" value="1"/>
</dbReference>
<evidence type="ECO:0000256" key="7">
    <source>
        <dbReference type="SAM" id="MobiDB-lite"/>
    </source>
</evidence>
<dbReference type="NCBIfam" id="TIGR00208">
    <property type="entry name" value="fliS"/>
    <property type="match status" value="1"/>
</dbReference>
<dbReference type="KEGG" id="ddu:GF1_08670"/>
<dbReference type="GO" id="GO:0044780">
    <property type="term" value="P:bacterial-type flagellum assembly"/>
    <property type="evidence" value="ECO:0007669"/>
    <property type="project" value="InterPro"/>
</dbReference>
<reference evidence="8" key="1">
    <citation type="submission" date="2020-12" db="EMBL/GenBank/DDBJ databases">
        <title>Desulfobium dissulfuricans gen. nov., sp. nov., a novel mesophilic, sulfate-reducing bacterium isolated from a deep-sea hydrothermal vent.</title>
        <authorList>
            <person name="Hashimoto Y."/>
            <person name="Tame A."/>
            <person name="Sawayama S."/>
            <person name="Miyazaki J."/>
            <person name="Takai K."/>
            <person name="Nakagawa S."/>
        </authorList>
    </citation>
    <scope>NUCLEOTIDE SEQUENCE</scope>
    <source>
        <strain evidence="8">GF1</strain>
    </source>
</reference>